<feature type="domain" description="PAS" evidence="4">
    <location>
        <begin position="9"/>
        <end position="79"/>
    </location>
</feature>
<evidence type="ECO:0000256" key="2">
    <source>
        <dbReference type="ARBA" id="ARBA00023163"/>
    </source>
</evidence>
<sequence>MKTASSRVDERFLEEIATASSDGLIGFDAEGAIVFANRAAGEWLGYPDGALLDRAIEEFVAGEHAATLDRLRQRARQAGEATASCLLLDRRGREHPVSLTLRLATDDDQRRFIAVVHRHTTAADEQAAHEQLIRQRSAAIDAANDGMAITDDDGSIVYSNDVHATLFGYDNAAAIVGHSWKRLFTDVEVERFEADVLPTVAEHGSWRGDATGCREDGSTVPIELTLSALDDGIVCVVRDTTERIARQRQLETLTNGLRELLTADDPESVARLTAEAVETVLEFDIACVRLFDSDTNRLECTALTDAASELLETRTAYNLEATLAGHAFREGETVVNRQAGVEVDENGATGVGNGYGYPSLHVPIGGDGVVTILAENGSDLDDRVIQLAEMLAVNARTAIGRAERIRLLEAHERELRAQRDQLETHNQINTLIQEIGRRLIEASTREELEETICERLVASELYHSAWIGEIEASTDRLTTRVGYGITDSDLDAINEMSVASIGHGTVDRLLESRAVEVVRSYEVPSEVGGRRMVPAAADAGTGAASKSQPKSDSNPVPEIAADVVSTAAIPLMYGDRLLGVLVVNGTGDRIFGEETVIGFESLGRVTGFAINAIRNRLLLLADSVIELEFRIADPTLFPLAVASELDCECRFERSVPVEGGKILTYYTITGSGPAAVLEVTAAAPQIADARVISERRSDGAGTGIGSPGGDRNTAGDKTENDTDPARQLVLQTVATNSLAHVALDSGAAVRDAVASADEARITLEAPQTADVRTVVSLFAAEFDGVELTAKRERDRSVETAAEFHQTVDATLTEKQRAALESAYAAGYYDWPRAITAEELAASMGISSSTLHQHLRKGIWSVLWAFLDGDDVHET</sequence>
<dbReference type="Pfam" id="PF13185">
    <property type="entry name" value="GAF_2"/>
    <property type="match status" value="1"/>
</dbReference>
<dbReference type="OrthoDB" id="165911at2157"/>
<reference evidence="5 6" key="1">
    <citation type="journal article" date="2014" name="PLoS Genet.">
        <title>Phylogenetically driven sequencing of extremely halophilic archaea reveals strategies for static and dynamic osmo-response.</title>
        <authorList>
            <person name="Becker E.A."/>
            <person name="Seitzer P.M."/>
            <person name="Tritt A."/>
            <person name="Larsen D."/>
            <person name="Krusor M."/>
            <person name="Yao A.I."/>
            <person name="Wu D."/>
            <person name="Madern D."/>
            <person name="Eisen J.A."/>
            <person name="Darling A.E."/>
            <person name="Facciotti M.T."/>
        </authorList>
    </citation>
    <scope>NUCLEOTIDE SEQUENCE [LARGE SCALE GENOMIC DNA]</scope>
    <source>
        <strain evidence="5 6">JCM 10989</strain>
    </source>
</reference>
<dbReference type="PANTHER" id="PTHR34236:SF1">
    <property type="entry name" value="DIMETHYL SULFOXIDE REDUCTASE TRANSCRIPTIONAL ACTIVATOR"/>
    <property type="match status" value="1"/>
</dbReference>
<dbReference type="CDD" id="cd00130">
    <property type="entry name" value="PAS"/>
    <property type="match status" value="2"/>
</dbReference>
<dbReference type="Pfam" id="PF04967">
    <property type="entry name" value="HTH_10"/>
    <property type="match status" value="1"/>
</dbReference>
<gene>
    <name evidence="5" type="ORF">C483_13438</name>
</gene>
<dbReference type="AlphaFoldDB" id="L9ZVC9"/>
<name>L9ZVC9_9EURY</name>
<keyword evidence="1" id="KW-0805">Transcription regulation</keyword>
<dbReference type="InterPro" id="IPR003018">
    <property type="entry name" value="GAF"/>
</dbReference>
<dbReference type="NCBIfam" id="TIGR00229">
    <property type="entry name" value="sensory_box"/>
    <property type="match status" value="2"/>
</dbReference>
<dbReference type="EMBL" id="AOIM01000036">
    <property type="protein sequence ID" value="ELY89532.1"/>
    <property type="molecule type" value="Genomic_DNA"/>
</dbReference>
<dbReference type="InterPro" id="IPR013656">
    <property type="entry name" value="PAS_4"/>
</dbReference>
<feature type="region of interest" description="Disordered" evidence="3">
    <location>
        <begin position="697"/>
        <end position="721"/>
    </location>
</feature>
<dbReference type="PANTHER" id="PTHR34236">
    <property type="entry name" value="DIMETHYL SULFOXIDE REDUCTASE TRANSCRIPTIONAL ACTIVATOR"/>
    <property type="match status" value="1"/>
</dbReference>
<dbReference type="STRING" id="1227493.C483_13438"/>
<dbReference type="SMART" id="SM00091">
    <property type="entry name" value="PAS"/>
    <property type="match status" value="2"/>
</dbReference>
<dbReference type="Proteomes" id="UP000011519">
    <property type="component" value="Unassembled WGS sequence"/>
</dbReference>
<dbReference type="InterPro" id="IPR035965">
    <property type="entry name" value="PAS-like_dom_sf"/>
</dbReference>
<dbReference type="SUPFAM" id="SSF55781">
    <property type="entry name" value="GAF domain-like"/>
    <property type="match status" value="2"/>
</dbReference>
<evidence type="ECO:0000313" key="6">
    <source>
        <dbReference type="Proteomes" id="UP000011519"/>
    </source>
</evidence>
<keyword evidence="6" id="KW-1185">Reference proteome</keyword>
<dbReference type="PATRIC" id="fig|1227493.4.peg.2699"/>
<evidence type="ECO:0000259" key="4">
    <source>
        <dbReference type="PROSITE" id="PS50112"/>
    </source>
</evidence>
<evidence type="ECO:0000256" key="3">
    <source>
        <dbReference type="SAM" id="MobiDB-lite"/>
    </source>
</evidence>
<dbReference type="Pfam" id="PF08448">
    <property type="entry name" value="PAS_4"/>
    <property type="match status" value="1"/>
</dbReference>
<proteinExistence type="predicted"/>
<dbReference type="SUPFAM" id="SSF55785">
    <property type="entry name" value="PYP-like sensor domain (PAS domain)"/>
    <property type="match status" value="2"/>
</dbReference>
<comment type="caution">
    <text evidence="5">The sequence shown here is derived from an EMBL/GenBank/DDBJ whole genome shotgun (WGS) entry which is preliminary data.</text>
</comment>
<feature type="domain" description="PAS" evidence="4">
    <location>
        <begin position="139"/>
        <end position="169"/>
    </location>
</feature>
<dbReference type="Pfam" id="PF15915">
    <property type="entry name" value="BAT"/>
    <property type="match status" value="1"/>
</dbReference>
<dbReference type="RefSeq" id="WP_006653857.1">
    <property type="nucleotide sequence ID" value="NZ_AOIM01000036.1"/>
</dbReference>
<protein>
    <submittedName>
        <fullName evidence="5">PAS domain S-box</fullName>
    </submittedName>
</protein>
<dbReference type="InterPro" id="IPR029016">
    <property type="entry name" value="GAF-like_dom_sf"/>
</dbReference>
<dbReference type="PROSITE" id="PS50112">
    <property type="entry name" value="PAS"/>
    <property type="match status" value="2"/>
</dbReference>
<keyword evidence="2" id="KW-0804">Transcription</keyword>
<dbReference type="InterPro" id="IPR007050">
    <property type="entry name" value="HTH_bacterioopsin"/>
</dbReference>
<accession>L9ZVC9</accession>
<organism evidence="5 6">
    <name type="scientific">Natrialba hulunbeirensis JCM 10989</name>
    <dbReference type="NCBI Taxonomy" id="1227493"/>
    <lineage>
        <taxon>Archaea</taxon>
        <taxon>Methanobacteriati</taxon>
        <taxon>Methanobacteriota</taxon>
        <taxon>Stenosarchaea group</taxon>
        <taxon>Halobacteria</taxon>
        <taxon>Halobacteriales</taxon>
        <taxon>Natrialbaceae</taxon>
        <taxon>Natrialba</taxon>
    </lineage>
</organism>
<dbReference type="InterPro" id="IPR031803">
    <property type="entry name" value="BAT_GAF/HTH-assoc"/>
</dbReference>
<dbReference type="Pfam" id="PF13426">
    <property type="entry name" value="PAS_9"/>
    <property type="match status" value="1"/>
</dbReference>
<evidence type="ECO:0000313" key="5">
    <source>
        <dbReference type="EMBL" id="ELY89532.1"/>
    </source>
</evidence>
<dbReference type="InterPro" id="IPR000014">
    <property type="entry name" value="PAS"/>
</dbReference>
<dbReference type="Gene3D" id="3.30.450.20">
    <property type="entry name" value="PAS domain"/>
    <property type="match status" value="2"/>
</dbReference>
<dbReference type="Gene3D" id="3.30.450.40">
    <property type="match status" value="2"/>
</dbReference>
<evidence type="ECO:0000256" key="1">
    <source>
        <dbReference type="ARBA" id="ARBA00023015"/>
    </source>
</evidence>